<protein>
    <submittedName>
        <fullName evidence="5">Jg13715 protein</fullName>
    </submittedName>
</protein>
<evidence type="ECO:0000256" key="2">
    <source>
        <dbReference type="ARBA" id="ARBA00023140"/>
    </source>
</evidence>
<feature type="domain" description="AMP-binding enzyme C-terminal" evidence="4">
    <location>
        <begin position="429"/>
        <end position="505"/>
    </location>
</feature>
<keyword evidence="6" id="KW-1185">Reference proteome</keyword>
<evidence type="ECO:0000259" key="4">
    <source>
        <dbReference type="Pfam" id="PF13193"/>
    </source>
</evidence>
<reference evidence="5" key="1">
    <citation type="submission" date="2022-03" db="EMBL/GenBank/DDBJ databases">
        <authorList>
            <person name="Lindestad O."/>
        </authorList>
    </citation>
    <scope>NUCLEOTIDE SEQUENCE</scope>
</reference>
<sequence>MSANRNYPPSYHFGHLAYERLVRHKDRVCQIDAATGEEETYASVLKRSIRLAQALRTFGLNPGDVLAIGGLNHLNICIPFFAALFNGLPIIGVDPYFKYDEVRALFELTRPKIAFCQNDSYDTYAKAAVDSGLEVKLVTFDEGDNSMLKFIRTSESEDDFKVAEYDLEKIYPFLICTSGTSGKLKVAAFKNKSMLTKDMWITMSQKKEQSIKRTLLLSPVNWISFYFAPTSVAGTGGVRLQTSTPDNFDHVIEMINKYKPEITLFSPTLIACMIARKNEVDLTCFENITITGSKVYEGVLTEFKKLLANNCILMEAYGQTEMIGPVLVPNPFGPTGNCGRPIDLYSVKLAEPDTGVEIKEANITGELLAKGPGFSGYYNDPEETAKSITDDGFYKTGDLLFRDKDNNYFYVDRIKSLIKYRNSHVHPAELEEIIVKHPGVKFVGVVGIEDPIDGQQPAACVVKHSNSDITAQEIKDLVASKFSKNKELRGGVLFLDSLPCTSTGKILRLKLKEIATNAKRE</sequence>
<gene>
    <name evidence="5" type="primary">jg13715</name>
    <name evidence="5" type="ORF">PAEG_LOCUS15931</name>
</gene>
<dbReference type="PANTHER" id="PTHR24096:SF353">
    <property type="entry name" value="GH16244P-RELATED"/>
    <property type="match status" value="1"/>
</dbReference>
<comment type="caution">
    <text evidence="5">The sequence shown here is derived from an EMBL/GenBank/DDBJ whole genome shotgun (WGS) entry which is preliminary data.</text>
</comment>
<accession>A0A8S4RQ59</accession>
<dbReference type="Gene3D" id="3.40.50.12780">
    <property type="entry name" value="N-terminal domain of ligase-like"/>
    <property type="match status" value="1"/>
</dbReference>
<dbReference type="Gene3D" id="3.30.300.30">
    <property type="match status" value="1"/>
</dbReference>
<feature type="domain" description="AMP-dependent synthetase/ligase" evidence="3">
    <location>
        <begin position="22"/>
        <end position="378"/>
    </location>
</feature>
<organism evidence="5 6">
    <name type="scientific">Pararge aegeria aegeria</name>
    <dbReference type="NCBI Taxonomy" id="348720"/>
    <lineage>
        <taxon>Eukaryota</taxon>
        <taxon>Metazoa</taxon>
        <taxon>Ecdysozoa</taxon>
        <taxon>Arthropoda</taxon>
        <taxon>Hexapoda</taxon>
        <taxon>Insecta</taxon>
        <taxon>Pterygota</taxon>
        <taxon>Neoptera</taxon>
        <taxon>Endopterygota</taxon>
        <taxon>Lepidoptera</taxon>
        <taxon>Glossata</taxon>
        <taxon>Ditrysia</taxon>
        <taxon>Papilionoidea</taxon>
        <taxon>Nymphalidae</taxon>
        <taxon>Satyrinae</taxon>
        <taxon>Satyrini</taxon>
        <taxon>Parargina</taxon>
        <taxon>Pararge</taxon>
    </lineage>
</organism>
<dbReference type="Proteomes" id="UP000838756">
    <property type="component" value="Unassembled WGS sequence"/>
</dbReference>
<dbReference type="AlphaFoldDB" id="A0A8S4RQ59"/>
<evidence type="ECO:0000313" key="5">
    <source>
        <dbReference type="EMBL" id="CAH2238907.1"/>
    </source>
</evidence>
<evidence type="ECO:0000256" key="1">
    <source>
        <dbReference type="ARBA" id="ARBA00004275"/>
    </source>
</evidence>
<dbReference type="InterPro" id="IPR025110">
    <property type="entry name" value="AMP-bd_C"/>
</dbReference>
<evidence type="ECO:0000259" key="3">
    <source>
        <dbReference type="Pfam" id="PF00501"/>
    </source>
</evidence>
<keyword evidence="2" id="KW-0576">Peroxisome</keyword>
<dbReference type="PANTHER" id="PTHR24096">
    <property type="entry name" value="LONG-CHAIN-FATTY-ACID--COA LIGASE"/>
    <property type="match status" value="1"/>
</dbReference>
<evidence type="ECO:0000313" key="6">
    <source>
        <dbReference type="Proteomes" id="UP000838756"/>
    </source>
</evidence>
<dbReference type="GO" id="GO:0046949">
    <property type="term" value="P:fatty-acyl-CoA biosynthetic process"/>
    <property type="evidence" value="ECO:0007669"/>
    <property type="project" value="TreeGrafter"/>
</dbReference>
<comment type="subcellular location">
    <subcellularLocation>
        <location evidence="1">Peroxisome</location>
    </subcellularLocation>
</comment>
<dbReference type="Pfam" id="PF00501">
    <property type="entry name" value="AMP-binding"/>
    <property type="match status" value="1"/>
</dbReference>
<dbReference type="SUPFAM" id="SSF56801">
    <property type="entry name" value="Acetyl-CoA synthetase-like"/>
    <property type="match status" value="1"/>
</dbReference>
<dbReference type="GO" id="GO:0004467">
    <property type="term" value="F:long-chain fatty acid-CoA ligase activity"/>
    <property type="evidence" value="ECO:0007669"/>
    <property type="project" value="TreeGrafter"/>
</dbReference>
<dbReference type="InterPro" id="IPR000873">
    <property type="entry name" value="AMP-dep_synth/lig_dom"/>
</dbReference>
<dbReference type="EMBL" id="CAKXAJ010025409">
    <property type="protein sequence ID" value="CAH2238907.1"/>
    <property type="molecule type" value="Genomic_DNA"/>
</dbReference>
<proteinExistence type="predicted"/>
<name>A0A8S4RQ59_9NEOP</name>
<dbReference type="InterPro" id="IPR042099">
    <property type="entry name" value="ANL_N_sf"/>
</dbReference>
<dbReference type="GO" id="GO:0005777">
    <property type="term" value="C:peroxisome"/>
    <property type="evidence" value="ECO:0007669"/>
    <property type="project" value="UniProtKB-SubCell"/>
</dbReference>
<dbReference type="Pfam" id="PF13193">
    <property type="entry name" value="AMP-binding_C"/>
    <property type="match status" value="1"/>
</dbReference>
<dbReference type="OrthoDB" id="10253869at2759"/>
<dbReference type="InterPro" id="IPR045851">
    <property type="entry name" value="AMP-bd_C_sf"/>
</dbReference>